<feature type="signal peptide" evidence="1">
    <location>
        <begin position="1"/>
        <end position="22"/>
    </location>
</feature>
<dbReference type="Proteomes" id="UP001165541">
    <property type="component" value="Unassembled WGS sequence"/>
</dbReference>
<feature type="chain" id="PRO_5046780863" evidence="1">
    <location>
        <begin position="23"/>
        <end position="271"/>
    </location>
</feature>
<protein>
    <submittedName>
        <fullName evidence="3">ChaN family lipoprotein</fullName>
    </submittedName>
</protein>
<gene>
    <name evidence="3" type="ORF">M8A51_19955</name>
</gene>
<keyword evidence="1" id="KW-0732">Signal</keyword>
<name>A0ABT0YTT1_9BURK</name>
<dbReference type="Gene3D" id="1.10.8.760">
    <property type="entry name" value="Haem-binding uptake, Tiki superfamily, ChaN, domain 2"/>
    <property type="match status" value="1"/>
</dbReference>
<sequence>MRRPLLALFLLAVLLMPPLALAQSAWLFGERHDHADHQRQTAVAVQRLAAQGRLHALVLEMAERGRSTSGLGADAAETAVRDALAWNEAGWPWQRYRDVVMNAVRAGVPVYGGNLPRSLLREAMQQPRWDQLVPPEAHARLLEAVREGHCNLLPEAQLVPMVRMQIARDFSLAQALAGAAAGAQPEAIVLMLAGAAHASQETGVPLHLGTLAVPLQVRSIGYASSYSEGAEPGFDEWRPAQAEPPQDHCAALRERGMPAVTVPAASASTPR</sequence>
<feature type="domain" description="Haem-binding uptake Tiki superfamily ChaN" evidence="2">
    <location>
        <begin position="27"/>
        <end position="208"/>
    </location>
</feature>
<dbReference type="SUPFAM" id="SSF159501">
    <property type="entry name" value="EreA/ChaN-like"/>
    <property type="match status" value="1"/>
</dbReference>
<evidence type="ECO:0000313" key="4">
    <source>
        <dbReference type="Proteomes" id="UP001165541"/>
    </source>
</evidence>
<proteinExistence type="predicted"/>
<dbReference type="Gene3D" id="3.40.50.11550">
    <property type="match status" value="1"/>
</dbReference>
<comment type="caution">
    <text evidence="3">The sequence shown here is derived from an EMBL/GenBank/DDBJ whole genome shotgun (WGS) entry which is preliminary data.</text>
</comment>
<evidence type="ECO:0000313" key="3">
    <source>
        <dbReference type="EMBL" id="MCM5681809.1"/>
    </source>
</evidence>
<reference evidence="3" key="1">
    <citation type="submission" date="2022-05" db="EMBL/GenBank/DDBJ databases">
        <title>Schlegelella sp. nov., isolated from mangrove soil.</title>
        <authorList>
            <person name="Liu Y."/>
            <person name="Ge X."/>
            <person name="Liu W."/>
        </authorList>
    </citation>
    <scope>NUCLEOTIDE SEQUENCE</scope>
    <source>
        <strain evidence="3">S2-27</strain>
    </source>
</reference>
<keyword evidence="3" id="KW-0449">Lipoprotein</keyword>
<accession>A0ABT0YTT1</accession>
<keyword evidence="4" id="KW-1185">Reference proteome</keyword>
<dbReference type="RefSeq" id="WP_251780290.1">
    <property type="nucleotide sequence ID" value="NZ_JAMKFE010000014.1"/>
</dbReference>
<organism evidence="3 4">
    <name type="scientific">Caldimonas mangrovi</name>
    <dbReference type="NCBI Taxonomy" id="2944811"/>
    <lineage>
        <taxon>Bacteria</taxon>
        <taxon>Pseudomonadati</taxon>
        <taxon>Pseudomonadota</taxon>
        <taxon>Betaproteobacteria</taxon>
        <taxon>Burkholderiales</taxon>
        <taxon>Sphaerotilaceae</taxon>
        <taxon>Caldimonas</taxon>
    </lineage>
</organism>
<evidence type="ECO:0000259" key="2">
    <source>
        <dbReference type="Pfam" id="PF04187"/>
    </source>
</evidence>
<evidence type="ECO:0000256" key="1">
    <source>
        <dbReference type="SAM" id="SignalP"/>
    </source>
</evidence>
<dbReference type="EMBL" id="JAMKFE010000014">
    <property type="protein sequence ID" value="MCM5681809.1"/>
    <property type="molecule type" value="Genomic_DNA"/>
</dbReference>
<dbReference type="Pfam" id="PF04187">
    <property type="entry name" value="Cofac_haem_bdg"/>
    <property type="match status" value="1"/>
</dbReference>
<dbReference type="InterPro" id="IPR007314">
    <property type="entry name" value="Cofac_haem-bd_dom"/>
</dbReference>